<dbReference type="Proteomes" id="UP000234275">
    <property type="component" value="Unassembled WGS sequence"/>
</dbReference>
<dbReference type="GeneID" id="36550379"/>
<accession>A0A2I2G987</accession>
<gene>
    <name evidence="3" type="ORF">P170DRAFT_184338</name>
</gene>
<keyword evidence="4" id="KW-1185">Reference proteome</keyword>
<proteinExistence type="predicted"/>
<reference evidence="3 4" key="1">
    <citation type="submission" date="2016-12" db="EMBL/GenBank/DDBJ databases">
        <title>The genomes of Aspergillus section Nigri reveals drivers in fungal speciation.</title>
        <authorList>
            <consortium name="DOE Joint Genome Institute"/>
            <person name="Vesth T.C."/>
            <person name="Nybo J."/>
            <person name="Theobald S."/>
            <person name="Brandl J."/>
            <person name="Frisvad J.C."/>
            <person name="Nielsen K.F."/>
            <person name="Lyhne E.K."/>
            <person name="Kogle M.E."/>
            <person name="Kuo A."/>
            <person name="Riley R."/>
            <person name="Clum A."/>
            <person name="Nolan M."/>
            <person name="Lipzen A."/>
            <person name="Salamov A."/>
            <person name="Henrissat B."/>
            <person name="Wiebenga A."/>
            <person name="De Vries R.P."/>
            <person name="Grigoriev I.V."/>
            <person name="Mortensen U.H."/>
            <person name="Andersen M.R."/>
            <person name="Baker S.E."/>
        </authorList>
    </citation>
    <scope>NUCLEOTIDE SEQUENCE [LARGE SCALE GENOMIC DNA]</scope>
    <source>
        <strain evidence="3 4">IBT 23096</strain>
    </source>
</reference>
<feature type="region of interest" description="Disordered" evidence="1">
    <location>
        <begin position="1"/>
        <end position="35"/>
    </location>
</feature>
<evidence type="ECO:0000256" key="1">
    <source>
        <dbReference type="SAM" id="MobiDB-lite"/>
    </source>
</evidence>
<keyword evidence="2" id="KW-0812">Transmembrane</keyword>
<feature type="transmembrane region" description="Helical" evidence="2">
    <location>
        <begin position="38"/>
        <end position="60"/>
    </location>
</feature>
<keyword evidence="2" id="KW-1133">Transmembrane helix</keyword>
<comment type="caution">
    <text evidence="3">The sequence shown here is derived from an EMBL/GenBank/DDBJ whole genome shotgun (WGS) entry which is preliminary data.</text>
</comment>
<evidence type="ECO:0000313" key="3">
    <source>
        <dbReference type="EMBL" id="PLB49444.1"/>
    </source>
</evidence>
<evidence type="ECO:0000313" key="4">
    <source>
        <dbReference type="Proteomes" id="UP000234275"/>
    </source>
</evidence>
<dbReference type="EMBL" id="MSFO01000004">
    <property type="protein sequence ID" value="PLB49444.1"/>
    <property type="molecule type" value="Genomic_DNA"/>
</dbReference>
<dbReference type="RefSeq" id="XP_024704746.1">
    <property type="nucleotide sequence ID" value="XM_024842681.1"/>
</dbReference>
<dbReference type="AlphaFoldDB" id="A0A2I2G987"/>
<organism evidence="3 4">
    <name type="scientific">Aspergillus steynii IBT 23096</name>
    <dbReference type="NCBI Taxonomy" id="1392250"/>
    <lineage>
        <taxon>Eukaryota</taxon>
        <taxon>Fungi</taxon>
        <taxon>Dikarya</taxon>
        <taxon>Ascomycota</taxon>
        <taxon>Pezizomycotina</taxon>
        <taxon>Eurotiomycetes</taxon>
        <taxon>Eurotiomycetidae</taxon>
        <taxon>Eurotiales</taxon>
        <taxon>Aspergillaceae</taxon>
        <taxon>Aspergillus</taxon>
        <taxon>Aspergillus subgen. Circumdati</taxon>
    </lineage>
</organism>
<feature type="compositionally biased region" description="Basic residues" evidence="1">
    <location>
        <begin position="26"/>
        <end position="35"/>
    </location>
</feature>
<sequence length="73" mass="8048">MVSFLLGYEGLPVIGGQDTRQDSRRDTRRRRGHRKSQFAVSWLFPSLSFSLSLSPSPMILGPAVDGGQGSKVR</sequence>
<evidence type="ECO:0000256" key="2">
    <source>
        <dbReference type="SAM" id="Phobius"/>
    </source>
</evidence>
<protein>
    <submittedName>
        <fullName evidence="3">Uncharacterized protein</fullName>
    </submittedName>
</protein>
<dbReference type="VEuPathDB" id="FungiDB:P170DRAFT_184338"/>
<name>A0A2I2G987_9EURO</name>
<keyword evidence="2" id="KW-0472">Membrane</keyword>